<proteinExistence type="predicted"/>
<keyword evidence="3" id="KW-1185">Reference proteome</keyword>
<name>A0A1Z5JK53_FISSO</name>
<dbReference type="OrthoDB" id="48988at2759"/>
<dbReference type="SUPFAM" id="SSF51430">
    <property type="entry name" value="NAD(P)-linked oxidoreductase"/>
    <property type="match status" value="1"/>
</dbReference>
<dbReference type="InterPro" id="IPR023210">
    <property type="entry name" value="NADP_OxRdtase_dom"/>
</dbReference>
<dbReference type="EMBL" id="BDSP01000078">
    <property type="protein sequence ID" value="GAX14232.1"/>
    <property type="molecule type" value="Genomic_DNA"/>
</dbReference>
<dbReference type="InParanoid" id="A0A1Z5JK53"/>
<dbReference type="GO" id="GO:0005829">
    <property type="term" value="C:cytosol"/>
    <property type="evidence" value="ECO:0007669"/>
    <property type="project" value="TreeGrafter"/>
</dbReference>
<evidence type="ECO:0000313" key="3">
    <source>
        <dbReference type="Proteomes" id="UP000198406"/>
    </source>
</evidence>
<dbReference type="AlphaFoldDB" id="A0A1Z5JK53"/>
<dbReference type="GO" id="GO:0016491">
    <property type="term" value="F:oxidoreductase activity"/>
    <property type="evidence" value="ECO:0007669"/>
    <property type="project" value="InterPro"/>
</dbReference>
<dbReference type="InterPro" id="IPR020471">
    <property type="entry name" value="AKR"/>
</dbReference>
<feature type="domain" description="NADP-dependent oxidoreductase" evidence="1">
    <location>
        <begin position="60"/>
        <end position="192"/>
    </location>
</feature>
<dbReference type="PANTHER" id="PTHR42686:SF1">
    <property type="entry name" value="GH17980P-RELATED"/>
    <property type="match status" value="1"/>
</dbReference>
<dbReference type="Pfam" id="PF00248">
    <property type="entry name" value="Aldo_ket_red"/>
    <property type="match status" value="1"/>
</dbReference>
<sequence>MPKRALGGSKRLPDAVSIVGLGCSSFSTFFWSPEELQQSLSGSTKSRSVNDLDRNHPRVQEWIRTIHFALEQGITYLDTAPWYGHGTSEVVIGWALEAIEHFDRSFIQINTKVGRYEADPSIMFDFSREKTQKSIELSLQRMKCDYIDVLQLHDPEFAPTLDQLLEETIPVMLECRNAGRCKALGLTGYPLHVQHLVLQRSMEQFGENIWDQSLTYCH</sequence>
<evidence type="ECO:0000259" key="1">
    <source>
        <dbReference type="Pfam" id="PF00248"/>
    </source>
</evidence>
<organism evidence="2 3">
    <name type="scientific">Fistulifera solaris</name>
    <name type="common">Oleaginous diatom</name>
    <dbReference type="NCBI Taxonomy" id="1519565"/>
    <lineage>
        <taxon>Eukaryota</taxon>
        <taxon>Sar</taxon>
        <taxon>Stramenopiles</taxon>
        <taxon>Ochrophyta</taxon>
        <taxon>Bacillariophyta</taxon>
        <taxon>Bacillariophyceae</taxon>
        <taxon>Bacillariophycidae</taxon>
        <taxon>Naviculales</taxon>
        <taxon>Naviculaceae</taxon>
        <taxon>Fistulifera</taxon>
    </lineage>
</organism>
<evidence type="ECO:0000313" key="2">
    <source>
        <dbReference type="EMBL" id="GAX14232.1"/>
    </source>
</evidence>
<protein>
    <recommendedName>
        <fullName evidence="1">NADP-dependent oxidoreductase domain-containing protein</fullName>
    </recommendedName>
</protein>
<dbReference type="PANTHER" id="PTHR42686">
    <property type="entry name" value="GH17980P-RELATED"/>
    <property type="match status" value="1"/>
</dbReference>
<dbReference type="InterPro" id="IPR036812">
    <property type="entry name" value="NAD(P)_OxRdtase_dom_sf"/>
</dbReference>
<gene>
    <name evidence="2" type="ORF">FisN_1Hh424</name>
</gene>
<comment type="caution">
    <text evidence="2">The sequence shown here is derived from an EMBL/GenBank/DDBJ whole genome shotgun (WGS) entry which is preliminary data.</text>
</comment>
<dbReference type="Proteomes" id="UP000198406">
    <property type="component" value="Unassembled WGS sequence"/>
</dbReference>
<reference evidence="2 3" key="1">
    <citation type="journal article" date="2015" name="Plant Cell">
        <title>Oil accumulation by the oleaginous diatom Fistulifera solaris as revealed by the genome and transcriptome.</title>
        <authorList>
            <person name="Tanaka T."/>
            <person name="Maeda Y."/>
            <person name="Veluchamy A."/>
            <person name="Tanaka M."/>
            <person name="Abida H."/>
            <person name="Marechal E."/>
            <person name="Bowler C."/>
            <person name="Muto M."/>
            <person name="Sunaga Y."/>
            <person name="Tanaka M."/>
            <person name="Yoshino T."/>
            <person name="Taniguchi T."/>
            <person name="Fukuda Y."/>
            <person name="Nemoto M."/>
            <person name="Matsumoto M."/>
            <person name="Wong P.S."/>
            <person name="Aburatani S."/>
            <person name="Fujibuchi W."/>
        </authorList>
    </citation>
    <scope>NUCLEOTIDE SEQUENCE [LARGE SCALE GENOMIC DNA]</scope>
    <source>
        <strain evidence="2 3">JPCC DA0580</strain>
    </source>
</reference>
<accession>A0A1Z5JK53</accession>
<dbReference type="Gene3D" id="3.20.20.100">
    <property type="entry name" value="NADP-dependent oxidoreductase domain"/>
    <property type="match status" value="1"/>
</dbReference>